<dbReference type="VEuPathDB" id="PlasmoDB:Py17XNL_001302928"/>
<name>A0A077YAA6_PLAYE</name>
<dbReference type="EMBL" id="LM993667">
    <property type="protein sequence ID" value="VTZ80439.1"/>
    <property type="molecule type" value="Genomic_DNA"/>
</dbReference>
<dbReference type="InterPro" id="IPR050452">
    <property type="entry name" value="Metacaspase"/>
</dbReference>
<dbReference type="PANTHER" id="PTHR48104:SF30">
    <property type="entry name" value="METACASPASE-1"/>
    <property type="match status" value="1"/>
</dbReference>
<reference evidence="4 5" key="1">
    <citation type="journal article" date="2014" name="BMC Biol.">
        <title>A comprehensive evaluation of rodent malaria parasite genomes and gene expression.</title>
        <authorList>
            <person name="Otto T.D."/>
            <person name="Bohme U."/>
            <person name="Jackson A.P."/>
            <person name="Hunt M."/>
            <person name="Franke-Fayard B."/>
            <person name="Hoeijmakers W.A."/>
            <person name="Religa A.A."/>
            <person name="Robertson L."/>
            <person name="Sanders M."/>
            <person name="Ogun S.A."/>
            <person name="Cunningham D."/>
            <person name="Erhart A."/>
            <person name="Billker O."/>
            <person name="Khan S.M."/>
            <person name="Stunnenberg H.G."/>
            <person name="Langhorne J."/>
            <person name="Holder A.A."/>
            <person name="Waters A.P."/>
            <person name="Newbold C.I."/>
            <person name="Pain A."/>
            <person name="Berriman M."/>
            <person name="Janse C.J."/>
        </authorList>
    </citation>
    <scope>NUCLEOTIDE SEQUENCE [LARGE SCALE GENOMIC DNA]</scope>
    <source>
        <strain evidence="3 4">17X</strain>
        <strain evidence="2 5">YM</strain>
    </source>
</reference>
<dbReference type="PANTHER" id="PTHR48104">
    <property type="entry name" value="METACASPASE-4"/>
    <property type="match status" value="1"/>
</dbReference>
<dbReference type="GO" id="GO:0006508">
    <property type="term" value="P:proteolysis"/>
    <property type="evidence" value="ECO:0007669"/>
    <property type="project" value="TreeGrafter"/>
</dbReference>
<reference evidence="3" key="2">
    <citation type="submission" date="2014-05" db="EMBL/GenBank/DDBJ databases">
        <authorList>
            <person name="Aslett M.A."/>
            <person name="De Silva N."/>
        </authorList>
    </citation>
    <scope>NUCLEOTIDE SEQUENCE</scope>
    <source>
        <strain evidence="3">17X</strain>
    </source>
</reference>
<dbReference type="Proteomes" id="UP000072904">
    <property type="component" value="Chromosome 13"/>
</dbReference>
<dbReference type="VEuPathDB" id="PlasmoDB:PY00663"/>
<gene>
    <name evidence="3" type="ORF">PY17X_1306100</name>
    <name evidence="2" type="ORF">PYYM_1303100</name>
</gene>
<evidence type="ECO:0000313" key="5">
    <source>
        <dbReference type="Proteomes" id="UP000072904"/>
    </source>
</evidence>
<sequence>MRDINIYSPLYSSYENINIYKQIRKINDHSDISTANISCGTKGRILVKDAENEKIRPINKNMTQNLENLEDLEKNAKNKILCIPPREDNIKDLAFFQNINQENYALNGYNIPPNKIINSINPIRYTYLMPNNNIFYNKQHSIQSNSAGNYINNLNNSLKNQINNIRNDDKNYTGGYLLNGHNNATKSNISKIVDKNNGNNYILDNAHNLNTKNNTLYNYGNNLYNNYNGDVLNQYNQGVNIYRSMSSDNIHNTRNRYSRSLYNNNLTFLGPFVPLIPNNNIKANTKMPHVNNMINLSFIPKNYIQRNSSSYLLNPLKKDKQDYINVNGKALNPNDQLKKNKNKNKNNSFNFSDYLSFCENPMRSASVDQSVGSSISYIRRKRVKDSSIKKQDKNNTLRKIYNFLFPYNQKELLEKKYTAKKYNPKHDSVNYNRLKHSNKNESFCITSSNSNGEIQHLYHINNRNDRKNNSNICNENYAHNSFINGNNNVSSFNNIQTENKNNAYNNYYEYYNPEHMENGSFLYNTHPNNNNMTFGKQNLYKNNIPNELSFKYNHYDDRHKYPEKMETSIYKFTDQNGIKNKESNITNHLNLYHSNMDNTNSLVQNLKKNYLSENVSKKKNNGKISQCNAKNNIDPKSDEKNITQIGNIKTQCQENENKYIMDTNLNENLKFSMNHIKNDTENISSGNDKNHINYNFHNNNLVMQSDNINNFKKNEKQLTGKNQNTIKNSNDANLTFSNVYQHVNSIPKTNNNPKDPNMGNTMLSNNYKNNNILYLPNQYNNINTNNNAKTYLKNIDKFHYNKNYSNTKDGISRNNEIYGKNTLQHKDSFLLNDQNIARQSQINTTNAKGNMIRSNSAFENPINKLKEYNIDKLLYPKSNTYNVNNDKKEYIKSEKKLNPNSINKDSATPNNKSTILNPLEKLTPKYNVENKNNTTHELNNLFNNPKVLDTADNGEKNKNNEITYNPNLAQINLNENYIDLINNDLLNIKKIPYASSQFEMKETELNINDINVKSIIMNSHERDFEKLKKTHNRINNGNNISTIDGINEILLSMSKGRDKSSIPLNALNEESKNNDLYKKSKHSKHNKHDKLIKKKQKLKSITFDTSSSSCTINNRHHRNLESIVKSQESIYFKMKTMTKADKKALGNDYNNATLYKKLDHYNNKVETIAIIHRNGTDGNNGVSKKIVINSEPLRPFFNRDRSDITYVNSSVVNLINKIESKKSISKDTNNSWNQKNDGIITNKKKVSNYKMNASSELATTESESHYLGKKKALVITLSYNGLLEGSVNDTTQICKCLVEFFNFNELILLNDCNFCYKNFVAQKATKKNIINNLRDFIINSNNGDILFFYYCGYSTKIIDPKFRENNNFVLLPQDYSNNKYIYSNEISHIIKKLKGGKQLCVIFDTTYSSYFIPTSISITYNKSINATELSKNEHLPFSYKKNNYSFKTFGKIKDRHTDPIYLENVKKPRNNKFPEKKHIKGEKQTLVPSIFFFSPDFRDRNEYELLMKGKVRGLLTYCIGKSIELLKSNFSYHDVFLLSSQILLNIKQKYKIKYINFRLSFLNEHSPDDIKFLSHESLYLYKKRQIEEPLWKTSIRLGSIHESTKSKFSTNISELSLNLSKMCLLIFIKDIQFFSKTKIDTSIEYFVSCFIKPKNVNILCVRRKNTKPQKIVRDKIFFLEYIILALASIKNAKFYVELFKKKKKNYFVARSVFNIKNKDGRFSLVNEKKDIIGIIDLNVKLIIEN</sequence>
<reference evidence="2" key="3">
    <citation type="submission" date="2014-05" db="EMBL/GenBank/DDBJ databases">
        <authorList>
            <person name="Aslett A.Martin."/>
            <person name="De Silva Nishadi"/>
        </authorList>
    </citation>
    <scope>NUCLEOTIDE SEQUENCE</scope>
    <source>
        <strain evidence="2">YM</strain>
    </source>
</reference>
<evidence type="ECO:0000256" key="1">
    <source>
        <dbReference type="ARBA" id="ARBA00009005"/>
    </source>
</evidence>
<dbReference type="VEuPathDB" id="PlasmoDB:PY00664"/>
<dbReference type="Gene3D" id="3.40.50.12660">
    <property type="match status" value="1"/>
</dbReference>
<reference evidence="3" key="4">
    <citation type="submission" date="2019-05" db="EMBL/GenBank/DDBJ databases">
        <authorList>
            <consortium name="Pathogen Informatics"/>
        </authorList>
    </citation>
    <scope>NUCLEOTIDE SEQUENCE</scope>
    <source>
        <strain evidence="3">17X</strain>
    </source>
</reference>
<dbReference type="GO" id="GO:0005737">
    <property type="term" value="C:cytoplasm"/>
    <property type="evidence" value="ECO:0007669"/>
    <property type="project" value="TreeGrafter"/>
</dbReference>
<protein>
    <submittedName>
        <fullName evidence="3">Metacaspase-2, putative</fullName>
    </submittedName>
    <submittedName>
        <fullName evidence="2">Metacaspase-like protein</fullName>
    </submittedName>
</protein>
<organism evidence="2 5">
    <name type="scientific">Plasmodium yoelii</name>
    <dbReference type="NCBI Taxonomy" id="5861"/>
    <lineage>
        <taxon>Eukaryota</taxon>
        <taxon>Sar</taxon>
        <taxon>Alveolata</taxon>
        <taxon>Apicomplexa</taxon>
        <taxon>Aconoidasida</taxon>
        <taxon>Haemosporida</taxon>
        <taxon>Plasmodiidae</taxon>
        <taxon>Plasmodium</taxon>
        <taxon>Plasmodium (Vinckeia)</taxon>
    </lineage>
</organism>
<dbReference type="RefSeq" id="XP_022813485.1">
    <property type="nucleotide sequence ID" value="XM_022956996.1"/>
</dbReference>
<evidence type="ECO:0000313" key="3">
    <source>
        <dbReference type="EMBL" id="VTZ80439.1"/>
    </source>
</evidence>
<evidence type="ECO:0000313" key="2">
    <source>
        <dbReference type="EMBL" id="CDU19682.1"/>
    </source>
</evidence>
<dbReference type="VEuPathDB" id="PlasmoDB:PYYM_1303100"/>
<dbReference type="VEuPathDB" id="PlasmoDB:PY17X_1306100"/>
<dbReference type="GeneID" id="3791490"/>
<comment type="similarity">
    <text evidence="1">Belongs to the peptidase C14B family.</text>
</comment>
<dbReference type="KEGG" id="pyo:PY17X_1306100"/>
<proteinExistence type="inferred from homology"/>
<dbReference type="EMBL" id="LK934641">
    <property type="protein sequence ID" value="CDU19682.1"/>
    <property type="molecule type" value="Genomic_DNA"/>
</dbReference>
<dbReference type="GO" id="GO:0004197">
    <property type="term" value="F:cysteine-type endopeptidase activity"/>
    <property type="evidence" value="ECO:0007669"/>
    <property type="project" value="TreeGrafter"/>
</dbReference>
<evidence type="ECO:0000313" key="4">
    <source>
        <dbReference type="Proteomes" id="UP000072874"/>
    </source>
</evidence>
<dbReference type="Proteomes" id="UP000072874">
    <property type="component" value="Chromosome 13"/>
</dbReference>
<dbReference type="OMA" id="FLCNENT"/>
<accession>A0A077YAA6</accession>
<dbReference type="OrthoDB" id="3223806at2759"/>